<dbReference type="EMBL" id="LFXJ01000008">
    <property type="protein sequence ID" value="KMY30088.1"/>
    <property type="molecule type" value="Genomic_DNA"/>
</dbReference>
<reference evidence="5" key="2">
    <citation type="submission" date="2015-07" db="EMBL/GenBank/DDBJ databases">
        <authorList>
            <consortium name="Consortium for Microbial Forensics and Genomics (microFORGE)"/>
            <person name="Knight B.M."/>
            <person name="Roberts D.P."/>
            <person name="Lin D."/>
            <person name="Hari K."/>
            <person name="Fletcher J."/>
            <person name="Melcher U."/>
            <person name="Blagden T."/>
            <person name="Winegar R.A."/>
        </authorList>
    </citation>
    <scope>NUCLEOTIDE SEQUENCE [LARGE SCALE GENOMIC DNA]</scope>
    <source>
        <strain evidence="5">DSM 23493</strain>
    </source>
</reference>
<accession>A0A0K9F7E3</accession>
<evidence type="ECO:0000313" key="4">
    <source>
        <dbReference type="EMBL" id="PJO42505.1"/>
    </source>
</evidence>
<gene>
    <name evidence="3" type="ORF">ACZ11_15385</name>
    <name evidence="4" type="ORF">CWD94_17295</name>
</gene>
<comment type="caution">
    <text evidence="3">The sequence shown here is derived from an EMBL/GenBank/DDBJ whole genome shotgun (WGS) entry which is preliminary data.</text>
</comment>
<organism evidence="3 5">
    <name type="scientific">Lysinibacillus xylanilyticus</name>
    <dbReference type="NCBI Taxonomy" id="582475"/>
    <lineage>
        <taxon>Bacteria</taxon>
        <taxon>Bacillati</taxon>
        <taxon>Bacillota</taxon>
        <taxon>Bacilli</taxon>
        <taxon>Bacillales</taxon>
        <taxon>Bacillaceae</taxon>
        <taxon>Lysinibacillus</taxon>
    </lineage>
</organism>
<dbReference type="OrthoDB" id="9806902at2"/>
<feature type="transmembrane region" description="Helical" evidence="1">
    <location>
        <begin position="77"/>
        <end position="97"/>
    </location>
</feature>
<keyword evidence="4" id="KW-0378">Hydrolase</keyword>
<dbReference type="Pfam" id="PF12146">
    <property type="entry name" value="Hydrolase_4"/>
    <property type="match status" value="1"/>
</dbReference>
<dbReference type="Proteomes" id="UP000232101">
    <property type="component" value="Unassembled WGS sequence"/>
</dbReference>
<dbReference type="RefSeq" id="WP_049667418.1">
    <property type="nucleotide sequence ID" value="NZ_CP158849.1"/>
</dbReference>
<dbReference type="InterPro" id="IPR029058">
    <property type="entry name" value="AB_hydrolase_fold"/>
</dbReference>
<reference evidence="4 6" key="3">
    <citation type="submission" date="2017-11" db="EMBL/GenBank/DDBJ databases">
        <title>Bacterial isolate from king chilli rhizosphere.</title>
        <authorList>
            <person name="Takhelmayum P."/>
            <person name="Sarangthem I."/>
        </authorList>
    </citation>
    <scope>NUCLEOTIDE SEQUENCE [LARGE SCALE GENOMIC DNA]</scope>
    <source>
        <strain evidence="4">T26</strain>
        <strain evidence="6">t26</strain>
    </source>
</reference>
<name>A0A0K9F7E3_9BACI</name>
<dbReference type="Gene3D" id="3.40.50.1820">
    <property type="entry name" value="alpha/beta hydrolase"/>
    <property type="match status" value="1"/>
</dbReference>
<evidence type="ECO:0000313" key="5">
    <source>
        <dbReference type="Proteomes" id="UP000037326"/>
    </source>
</evidence>
<keyword evidence="1" id="KW-0472">Membrane</keyword>
<keyword evidence="1" id="KW-0812">Transmembrane</keyword>
<dbReference type="PANTHER" id="PTHR11614">
    <property type="entry name" value="PHOSPHOLIPASE-RELATED"/>
    <property type="match status" value="1"/>
</dbReference>
<sequence>MWKWEADGQAKAVVAILHGAYENHRWYAWLIEKLRLEGFHIVMGDLPNHGVNVGFSRVHDEDFKEYNKYTRHLMENAFSYNLPVFLIGHGLGATLLLHTMQKRKYECAGIIITSPWLQLKLLPGKLSNALTSLSALTANVKLTHEITLESLTRSVEGRDEMKDEVPFSSVVSVKWYRELQQMMRTLVLLPKAEFPNMPMLVMTAEKDKITETKQTRNWLHQMEFTEFQFKEWANCYHNLFHEVERDEIFVYIRDFINNALRRIGYIIE</sequence>
<dbReference type="GO" id="GO:0016787">
    <property type="term" value="F:hydrolase activity"/>
    <property type="evidence" value="ECO:0007669"/>
    <property type="project" value="UniProtKB-KW"/>
</dbReference>
<dbReference type="AlphaFoldDB" id="A0A0K9F7E3"/>
<dbReference type="STRING" id="582475.ACZ11_15385"/>
<dbReference type="PATRIC" id="fig|582475.4.peg.4127"/>
<feature type="domain" description="Serine aminopeptidase S33" evidence="2">
    <location>
        <begin position="9"/>
        <end position="243"/>
    </location>
</feature>
<dbReference type="InterPro" id="IPR051044">
    <property type="entry name" value="MAG_DAG_Lipase"/>
</dbReference>
<dbReference type="EMBL" id="PHQY01000650">
    <property type="protein sequence ID" value="PJO42505.1"/>
    <property type="molecule type" value="Genomic_DNA"/>
</dbReference>
<dbReference type="GeneID" id="96599612"/>
<proteinExistence type="predicted"/>
<protein>
    <submittedName>
        <fullName evidence="4">Alpha/beta hydrolase</fullName>
    </submittedName>
    <submittedName>
        <fullName evidence="3">Lysophospholipase</fullName>
    </submittedName>
</protein>
<keyword evidence="1" id="KW-1133">Transmembrane helix</keyword>
<reference evidence="3" key="1">
    <citation type="submission" date="2015-07" db="EMBL/GenBank/DDBJ databases">
        <title>MeaNS - Measles Nucleotide Surveillance Program.</title>
        <authorList>
            <person name="Tran T."/>
            <person name="Druce J."/>
        </authorList>
    </citation>
    <scope>NUCLEOTIDE SEQUENCE</scope>
    <source>
        <strain evidence="3">DSM 23493</strain>
    </source>
</reference>
<dbReference type="SUPFAM" id="SSF53474">
    <property type="entry name" value="alpha/beta-Hydrolases"/>
    <property type="match status" value="1"/>
</dbReference>
<evidence type="ECO:0000256" key="1">
    <source>
        <dbReference type="SAM" id="Phobius"/>
    </source>
</evidence>
<evidence type="ECO:0000259" key="2">
    <source>
        <dbReference type="Pfam" id="PF12146"/>
    </source>
</evidence>
<dbReference type="InterPro" id="IPR022742">
    <property type="entry name" value="Hydrolase_4"/>
</dbReference>
<dbReference type="Proteomes" id="UP000037326">
    <property type="component" value="Unassembled WGS sequence"/>
</dbReference>
<evidence type="ECO:0000313" key="6">
    <source>
        <dbReference type="Proteomes" id="UP000232101"/>
    </source>
</evidence>
<evidence type="ECO:0000313" key="3">
    <source>
        <dbReference type="EMBL" id="KMY30088.1"/>
    </source>
</evidence>